<accession>A0A7W9N1Y8</accession>
<evidence type="ECO:0000313" key="2">
    <source>
        <dbReference type="Proteomes" id="UP000567246"/>
    </source>
</evidence>
<dbReference type="Proteomes" id="UP000567246">
    <property type="component" value="Unassembled WGS sequence"/>
</dbReference>
<dbReference type="RefSeq" id="WP_184173311.1">
    <property type="nucleotide sequence ID" value="NZ_BAABAG010000030.1"/>
</dbReference>
<dbReference type="AlphaFoldDB" id="A0A7W9N1Y8"/>
<reference evidence="1 2" key="1">
    <citation type="submission" date="2020-08" db="EMBL/GenBank/DDBJ databases">
        <title>Sequencing the genomes of 1000 actinobacteria strains.</title>
        <authorList>
            <person name="Klenk H.-P."/>
        </authorList>
    </citation>
    <scope>NUCLEOTIDE SEQUENCE [LARGE SCALE GENOMIC DNA]</scope>
    <source>
        <strain evidence="1 2">DSM 17945</strain>
    </source>
</reference>
<gene>
    <name evidence="1" type="ORF">HDA33_002225</name>
</gene>
<proteinExistence type="predicted"/>
<dbReference type="EMBL" id="JACHMW010000001">
    <property type="protein sequence ID" value="MBB5849661.1"/>
    <property type="molecule type" value="Genomic_DNA"/>
</dbReference>
<keyword evidence="2" id="KW-1185">Reference proteome</keyword>
<organism evidence="1 2">
    <name type="scientific">Micrococcus endophyticus</name>
    <dbReference type="NCBI Taxonomy" id="455343"/>
    <lineage>
        <taxon>Bacteria</taxon>
        <taxon>Bacillati</taxon>
        <taxon>Actinomycetota</taxon>
        <taxon>Actinomycetes</taxon>
        <taxon>Micrococcales</taxon>
        <taxon>Micrococcaceae</taxon>
        <taxon>Micrococcus</taxon>
    </lineage>
</organism>
<protein>
    <submittedName>
        <fullName evidence="1">Uncharacterized protein</fullName>
    </submittedName>
</protein>
<name>A0A7W9N1Y8_9MICC</name>
<sequence>MSARLMLDLDLQRLDAVAVLGRGPAADAREAEQRLWESALVSAWREADEIERLPLPQQWDEDVKRRAAALAARVEDLAAHRSDVAARAEL</sequence>
<evidence type="ECO:0000313" key="1">
    <source>
        <dbReference type="EMBL" id="MBB5849661.1"/>
    </source>
</evidence>
<comment type="caution">
    <text evidence="1">The sequence shown here is derived from an EMBL/GenBank/DDBJ whole genome shotgun (WGS) entry which is preliminary data.</text>
</comment>